<dbReference type="SUPFAM" id="SSF52402">
    <property type="entry name" value="Adenine nucleotide alpha hydrolases-like"/>
    <property type="match status" value="2"/>
</dbReference>
<organism evidence="3 4">
    <name type="scientific">Streptomyces physcomitrii</name>
    <dbReference type="NCBI Taxonomy" id="2724184"/>
    <lineage>
        <taxon>Bacteria</taxon>
        <taxon>Bacillati</taxon>
        <taxon>Actinomycetota</taxon>
        <taxon>Actinomycetes</taxon>
        <taxon>Kitasatosporales</taxon>
        <taxon>Streptomycetaceae</taxon>
        <taxon>Streptomyces</taxon>
    </lineage>
</organism>
<protein>
    <submittedName>
        <fullName evidence="3">Universal stress protein</fullName>
    </submittedName>
</protein>
<name>A0ABX1H6W0_9ACTN</name>
<evidence type="ECO:0000259" key="2">
    <source>
        <dbReference type="Pfam" id="PF00582"/>
    </source>
</evidence>
<comment type="similarity">
    <text evidence="1">Belongs to the universal stress protein A family.</text>
</comment>
<reference evidence="3 4" key="1">
    <citation type="submission" date="2020-04" db="EMBL/GenBank/DDBJ databases">
        <title>Phylogenetic Diversity and Antibacterial Activity against Ralstonia solanacearum of Endophytic Actinomycete Isolated from Moss.</title>
        <authorList>
            <person name="Zhuang X."/>
        </authorList>
    </citation>
    <scope>NUCLEOTIDE SEQUENCE [LARGE SCALE GENOMIC DNA]</scope>
    <source>
        <strain evidence="3 4">LD120</strain>
    </source>
</reference>
<dbReference type="InterPro" id="IPR006016">
    <property type="entry name" value="UspA"/>
</dbReference>
<keyword evidence="4" id="KW-1185">Reference proteome</keyword>
<sequence length="281" mass="28829">MVLPVTVGAARSPEGLTAADWAAREAVLRAAPLRLLRARRRPAAGSHPPEPDGSWLSAKVSELSTRHPQLEITVEEAADDPAKALAASTEKSQLVVIGSRPAHAVTTRLTGSLALGLVAHARGPVVVVPEGSAHGADTERPVVAGLDLRTVPDPVLAYALQAARREHHPLRAVHVWSLQGVYSYPSALPNPKVGANAKSAASPALRAALAAAGAGEAEVPVEGVLRSGAVGPRLLHSAAGAGLLVVGHRARRHLPLGSRIGPVTHAALQHAVAPVAVVPCE</sequence>
<comment type="caution">
    <text evidence="3">The sequence shown here is derived from an EMBL/GenBank/DDBJ whole genome shotgun (WGS) entry which is preliminary data.</text>
</comment>
<accession>A0ABX1H6W0</accession>
<dbReference type="RefSeq" id="WP_168541604.1">
    <property type="nucleotide sequence ID" value="NZ_JAAWWP010000014.1"/>
</dbReference>
<evidence type="ECO:0000313" key="3">
    <source>
        <dbReference type="EMBL" id="NKI43838.1"/>
    </source>
</evidence>
<feature type="domain" description="UspA" evidence="2">
    <location>
        <begin position="140"/>
        <end position="279"/>
    </location>
</feature>
<dbReference type="Pfam" id="PF00582">
    <property type="entry name" value="Usp"/>
    <property type="match status" value="2"/>
</dbReference>
<evidence type="ECO:0000256" key="1">
    <source>
        <dbReference type="ARBA" id="ARBA00008791"/>
    </source>
</evidence>
<dbReference type="EMBL" id="JAAWWP010000014">
    <property type="protein sequence ID" value="NKI43838.1"/>
    <property type="molecule type" value="Genomic_DNA"/>
</dbReference>
<proteinExistence type="inferred from homology"/>
<dbReference type="Proteomes" id="UP000772196">
    <property type="component" value="Unassembled WGS sequence"/>
</dbReference>
<dbReference type="PANTHER" id="PTHR46268:SF6">
    <property type="entry name" value="UNIVERSAL STRESS PROTEIN UP12"/>
    <property type="match status" value="1"/>
</dbReference>
<dbReference type="InterPro" id="IPR014729">
    <property type="entry name" value="Rossmann-like_a/b/a_fold"/>
</dbReference>
<dbReference type="Gene3D" id="3.40.50.620">
    <property type="entry name" value="HUPs"/>
    <property type="match status" value="2"/>
</dbReference>
<dbReference type="PANTHER" id="PTHR46268">
    <property type="entry name" value="STRESS RESPONSE PROTEIN NHAX"/>
    <property type="match status" value="1"/>
</dbReference>
<evidence type="ECO:0000313" key="4">
    <source>
        <dbReference type="Proteomes" id="UP000772196"/>
    </source>
</evidence>
<feature type="domain" description="UspA" evidence="2">
    <location>
        <begin position="4"/>
        <end position="129"/>
    </location>
</feature>
<gene>
    <name evidence="3" type="ORF">HFV08_21805</name>
</gene>